<dbReference type="RefSeq" id="XP_056485601.1">
    <property type="nucleotide sequence ID" value="XM_056634981.1"/>
</dbReference>
<proteinExistence type="predicted"/>
<keyword evidence="1" id="KW-1133">Transmembrane helix</keyword>
<feature type="transmembrane region" description="Helical" evidence="1">
    <location>
        <begin position="102"/>
        <end position="128"/>
    </location>
</feature>
<dbReference type="AlphaFoldDB" id="A0A9W9VR38"/>
<reference evidence="2" key="2">
    <citation type="journal article" date="2023" name="IMA Fungus">
        <title>Comparative genomic study of the Penicillium genus elucidates a diverse pangenome and 15 lateral gene transfer events.</title>
        <authorList>
            <person name="Petersen C."/>
            <person name="Sorensen T."/>
            <person name="Nielsen M.R."/>
            <person name="Sondergaard T.E."/>
            <person name="Sorensen J.L."/>
            <person name="Fitzpatrick D.A."/>
            <person name="Frisvad J.C."/>
            <person name="Nielsen K.L."/>
        </authorList>
    </citation>
    <scope>NUCLEOTIDE SEQUENCE</scope>
    <source>
        <strain evidence="2">IBT 29677</strain>
    </source>
</reference>
<comment type="caution">
    <text evidence="2">The sequence shown here is derived from an EMBL/GenBank/DDBJ whole genome shotgun (WGS) entry which is preliminary data.</text>
</comment>
<evidence type="ECO:0000256" key="1">
    <source>
        <dbReference type="SAM" id="Phobius"/>
    </source>
</evidence>
<keyword evidence="3" id="KW-1185">Reference proteome</keyword>
<gene>
    <name evidence="2" type="ORF">N7509_010344</name>
</gene>
<evidence type="ECO:0000313" key="2">
    <source>
        <dbReference type="EMBL" id="KAJ5387803.1"/>
    </source>
</evidence>
<organism evidence="2 3">
    <name type="scientific">Penicillium cosmopolitanum</name>
    <dbReference type="NCBI Taxonomy" id="1131564"/>
    <lineage>
        <taxon>Eukaryota</taxon>
        <taxon>Fungi</taxon>
        <taxon>Dikarya</taxon>
        <taxon>Ascomycota</taxon>
        <taxon>Pezizomycotina</taxon>
        <taxon>Eurotiomycetes</taxon>
        <taxon>Eurotiomycetidae</taxon>
        <taxon>Eurotiales</taxon>
        <taxon>Aspergillaceae</taxon>
        <taxon>Penicillium</taxon>
    </lineage>
</organism>
<dbReference type="EMBL" id="JAPZBU010000009">
    <property type="protein sequence ID" value="KAJ5387803.1"/>
    <property type="molecule type" value="Genomic_DNA"/>
</dbReference>
<keyword evidence="1" id="KW-0812">Transmembrane</keyword>
<reference evidence="2" key="1">
    <citation type="submission" date="2022-12" db="EMBL/GenBank/DDBJ databases">
        <authorList>
            <person name="Petersen C."/>
        </authorList>
    </citation>
    <scope>NUCLEOTIDE SEQUENCE</scope>
    <source>
        <strain evidence="2">IBT 29677</strain>
    </source>
</reference>
<evidence type="ECO:0000313" key="3">
    <source>
        <dbReference type="Proteomes" id="UP001147747"/>
    </source>
</evidence>
<dbReference type="OrthoDB" id="2688021at2759"/>
<feature type="transmembrane region" description="Helical" evidence="1">
    <location>
        <begin position="149"/>
        <end position="170"/>
    </location>
</feature>
<feature type="transmembrane region" description="Helical" evidence="1">
    <location>
        <begin position="47"/>
        <end position="67"/>
    </location>
</feature>
<name>A0A9W9VR38_9EURO</name>
<accession>A0A9W9VR38</accession>
<dbReference type="GeneID" id="81373961"/>
<dbReference type="Proteomes" id="UP001147747">
    <property type="component" value="Unassembled WGS sequence"/>
</dbReference>
<protein>
    <submittedName>
        <fullName evidence="2">Uncharacterized protein</fullName>
    </submittedName>
</protein>
<sequence>MTSPDRTAPSEVQGKAFLINFSEWDLPPGAKNFPGHRILPLRPGLSILLNLLLNLLVTAILDATNYIHDTTLKWALHDEGRLRYNSNIRLFTSSRRHGPNSWYANVVSLLGLALTHGSLSTIIVNVVVIGTWNDKARKFEFTPAQTTDFIDINCFAVIFLGVGILLQAIVSTCCLICSRGVKTWSSGLLANSKALSYDEKLNTESHTAPLLSSRELQSSMFEIAPQVQLVRRLVWCFTGIFMAWSLGHGIYIAVHGYDMDNVVAWSRDVQQYWQFYGGMWMDYGRLLESTPYWLGNSDTDNPAILHNLCAALCGAFVQDLSR</sequence>
<keyword evidence="1" id="KW-0472">Membrane</keyword>